<dbReference type="GO" id="GO:0015833">
    <property type="term" value="P:peptide transport"/>
    <property type="evidence" value="ECO:0007669"/>
    <property type="project" value="InterPro"/>
</dbReference>
<evidence type="ECO:0000256" key="3">
    <source>
        <dbReference type="ARBA" id="ARBA00022448"/>
    </source>
</evidence>
<dbReference type="GO" id="GO:0055085">
    <property type="term" value="P:transmembrane transport"/>
    <property type="evidence" value="ECO:0007669"/>
    <property type="project" value="UniProtKB-ARBA"/>
</dbReference>
<dbReference type="FunFam" id="3.40.50.300:FF:000016">
    <property type="entry name" value="Oligopeptide ABC transporter ATP-binding component"/>
    <property type="match status" value="1"/>
</dbReference>
<dbReference type="PROSITE" id="PS50893">
    <property type="entry name" value="ABC_TRANSPORTER_2"/>
    <property type="match status" value="1"/>
</dbReference>
<evidence type="ECO:0000256" key="4">
    <source>
        <dbReference type="ARBA" id="ARBA00022741"/>
    </source>
</evidence>
<dbReference type="NCBIfam" id="TIGR01727">
    <property type="entry name" value="oligo_HPY"/>
    <property type="match status" value="1"/>
</dbReference>
<dbReference type="InterPro" id="IPR027417">
    <property type="entry name" value="P-loop_NTPase"/>
</dbReference>
<keyword evidence="5 7" id="KW-0067">ATP-binding</keyword>
<sequence>MSAEPILSVSGLSVRFSKPRPLAHQLLGHPRQEVRALNGIDLAVARGETLGIVGESGCGKSTLARCLAGLVTPTEGEIRFRGERLADLRGKDRRAYNRRVQLIFQDPYSSLNPRMTVGDMLSEALTVHRMRSGSGVDERIGELFELVRLPQDARDKYPHEFSGGQRQRIAIARALAVEPECLIADELVSALDVSVQAQVVNLMLDLQDRLGLTVLFVAHDLRLVRHVSHRVAVIYLGSVVEIGPSETVFSAPRHPYSQALLAAAPTLEVKEGRKTPALSGELPSPLAIPPGCPFHIRCPYAAERCRREKPALLPHGGGLAACHFAEEIAAGTQPVRKAEPQPA</sequence>
<dbReference type="InterPro" id="IPR003593">
    <property type="entry name" value="AAA+_ATPase"/>
</dbReference>
<comment type="subcellular location">
    <subcellularLocation>
        <location evidence="1">Cell inner membrane</location>
        <topology evidence="1">Peripheral membrane protein</topology>
    </subcellularLocation>
</comment>
<comment type="caution">
    <text evidence="7">The sequence shown here is derived from an EMBL/GenBank/DDBJ whole genome shotgun (WGS) entry which is preliminary data.</text>
</comment>
<dbReference type="Gene3D" id="3.40.50.300">
    <property type="entry name" value="P-loop containing nucleotide triphosphate hydrolases"/>
    <property type="match status" value="1"/>
</dbReference>
<evidence type="ECO:0000313" key="7">
    <source>
        <dbReference type="EMBL" id="MBB4062860.1"/>
    </source>
</evidence>
<gene>
    <name evidence="7" type="ORF">GGR23_000021</name>
</gene>
<proteinExistence type="inferred from homology"/>
<name>A0A7W6NIY7_9HYPH</name>
<dbReference type="SMART" id="SM00382">
    <property type="entry name" value="AAA"/>
    <property type="match status" value="1"/>
</dbReference>
<dbReference type="Pfam" id="PF08352">
    <property type="entry name" value="oligo_HPY"/>
    <property type="match status" value="1"/>
</dbReference>
<reference evidence="7 8" key="1">
    <citation type="submission" date="2020-08" db="EMBL/GenBank/DDBJ databases">
        <title>Genomic Encyclopedia of Type Strains, Phase IV (KMG-IV): sequencing the most valuable type-strain genomes for metagenomic binning, comparative biology and taxonomic classification.</title>
        <authorList>
            <person name="Goeker M."/>
        </authorList>
    </citation>
    <scope>NUCLEOTIDE SEQUENCE [LARGE SCALE GENOMIC DNA]</scope>
    <source>
        <strain evidence="7 8">DSM 29853</strain>
    </source>
</reference>
<protein>
    <submittedName>
        <fullName evidence="7">Oligopeptide transport system ATP-binding protein</fullName>
    </submittedName>
</protein>
<evidence type="ECO:0000259" key="6">
    <source>
        <dbReference type="PROSITE" id="PS50893"/>
    </source>
</evidence>
<dbReference type="PROSITE" id="PS00211">
    <property type="entry name" value="ABC_TRANSPORTER_1"/>
    <property type="match status" value="1"/>
</dbReference>
<dbReference type="SUPFAM" id="SSF52540">
    <property type="entry name" value="P-loop containing nucleoside triphosphate hydrolases"/>
    <property type="match status" value="1"/>
</dbReference>
<dbReference type="InterPro" id="IPR050319">
    <property type="entry name" value="ABC_transp_ATP-bind"/>
</dbReference>
<evidence type="ECO:0000313" key="8">
    <source>
        <dbReference type="Proteomes" id="UP000528286"/>
    </source>
</evidence>
<dbReference type="Proteomes" id="UP000528286">
    <property type="component" value="Unassembled WGS sequence"/>
</dbReference>
<dbReference type="CDD" id="cd03257">
    <property type="entry name" value="ABC_NikE_OppD_transporters"/>
    <property type="match status" value="1"/>
</dbReference>
<organism evidence="7 8">
    <name type="scientific">Gellertiella hungarica</name>
    <dbReference type="NCBI Taxonomy" id="1572859"/>
    <lineage>
        <taxon>Bacteria</taxon>
        <taxon>Pseudomonadati</taxon>
        <taxon>Pseudomonadota</taxon>
        <taxon>Alphaproteobacteria</taxon>
        <taxon>Hyphomicrobiales</taxon>
        <taxon>Rhizobiaceae</taxon>
        <taxon>Gellertiella</taxon>
    </lineage>
</organism>
<dbReference type="PANTHER" id="PTHR43776:SF7">
    <property type="entry name" value="D,D-DIPEPTIDE TRANSPORT ATP-BINDING PROTEIN DDPF-RELATED"/>
    <property type="match status" value="1"/>
</dbReference>
<dbReference type="RefSeq" id="WP_183364064.1">
    <property type="nucleotide sequence ID" value="NZ_JACIEZ010000001.1"/>
</dbReference>
<evidence type="ECO:0000256" key="2">
    <source>
        <dbReference type="ARBA" id="ARBA00005417"/>
    </source>
</evidence>
<dbReference type="PANTHER" id="PTHR43776">
    <property type="entry name" value="TRANSPORT ATP-BINDING PROTEIN"/>
    <property type="match status" value="1"/>
</dbReference>
<dbReference type="InterPro" id="IPR003439">
    <property type="entry name" value="ABC_transporter-like_ATP-bd"/>
</dbReference>
<comment type="similarity">
    <text evidence="2">Belongs to the ABC transporter superfamily.</text>
</comment>
<keyword evidence="3" id="KW-0813">Transport</keyword>
<dbReference type="Pfam" id="PF00005">
    <property type="entry name" value="ABC_tran"/>
    <property type="match status" value="1"/>
</dbReference>
<dbReference type="InterPro" id="IPR017871">
    <property type="entry name" value="ABC_transporter-like_CS"/>
</dbReference>
<dbReference type="GO" id="GO:0016887">
    <property type="term" value="F:ATP hydrolysis activity"/>
    <property type="evidence" value="ECO:0007669"/>
    <property type="project" value="InterPro"/>
</dbReference>
<keyword evidence="8" id="KW-1185">Reference proteome</keyword>
<feature type="domain" description="ABC transporter" evidence="6">
    <location>
        <begin position="9"/>
        <end position="261"/>
    </location>
</feature>
<keyword evidence="4" id="KW-0547">Nucleotide-binding</keyword>
<dbReference type="AlphaFoldDB" id="A0A7W6NIY7"/>
<dbReference type="GO" id="GO:0005886">
    <property type="term" value="C:plasma membrane"/>
    <property type="evidence" value="ECO:0007669"/>
    <property type="project" value="UniProtKB-SubCell"/>
</dbReference>
<dbReference type="EMBL" id="JACIEZ010000001">
    <property type="protein sequence ID" value="MBB4062860.1"/>
    <property type="molecule type" value="Genomic_DNA"/>
</dbReference>
<dbReference type="GO" id="GO:0005524">
    <property type="term" value="F:ATP binding"/>
    <property type="evidence" value="ECO:0007669"/>
    <property type="project" value="UniProtKB-KW"/>
</dbReference>
<dbReference type="InterPro" id="IPR013563">
    <property type="entry name" value="Oligopep_ABC_C"/>
</dbReference>
<accession>A0A7W6NIY7</accession>
<evidence type="ECO:0000256" key="5">
    <source>
        <dbReference type="ARBA" id="ARBA00022840"/>
    </source>
</evidence>
<evidence type="ECO:0000256" key="1">
    <source>
        <dbReference type="ARBA" id="ARBA00004417"/>
    </source>
</evidence>